<sequence length="39" mass="4485">MSGWTNVVLFAVPPWNRVTWAWSDQPAAGVPRSWRSQRS</sequence>
<accession>A0A251XNK3</accession>
<evidence type="ECO:0000313" key="1">
    <source>
        <dbReference type="EMBL" id="OUE05045.1"/>
    </source>
</evidence>
<reference evidence="1 2" key="1">
    <citation type="submission" date="2016-08" db="EMBL/GenBank/DDBJ databases">
        <title>Genome sequence of Clavibacter michiganensis subsp. michiganensis strain CASJ007.</title>
        <authorList>
            <person name="Thapa S.P."/>
            <person name="Coaker G."/>
        </authorList>
    </citation>
    <scope>NUCLEOTIDE SEQUENCE [LARGE SCALE GENOMIC DNA]</scope>
    <source>
        <strain evidence="1">CASJ007</strain>
    </source>
</reference>
<evidence type="ECO:0000313" key="2">
    <source>
        <dbReference type="Proteomes" id="UP000195062"/>
    </source>
</evidence>
<proteinExistence type="predicted"/>
<dbReference type="Proteomes" id="UP000195062">
    <property type="component" value="Unassembled WGS sequence"/>
</dbReference>
<keyword evidence="2" id="KW-1185">Reference proteome</keyword>
<gene>
    <name evidence="1" type="ORF">CMMCAS07_08850</name>
</gene>
<comment type="caution">
    <text evidence="1">The sequence shown here is derived from an EMBL/GenBank/DDBJ whole genome shotgun (WGS) entry which is preliminary data.</text>
</comment>
<protein>
    <submittedName>
        <fullName evidence="1">Uncharacterized protein</fullName>
    </submittedName>
</protein>
<dbReference type="AlphaFoldDB" id="A0A251XNK3"/>
<dbReference type="EMBL" id="MDHH01000001">
    <property type="protein sequence ID" value="OUE05045.1"/>
    <property type="molecule type" value="Genomic_DNA"/>
</dbReference>
<name>A0A251XNK3_CLAMM</name>
<organism evidence="1 2">
    <name type="scientific">Clavibacter michiganensis subsp. michiganensis</name>
    <dbReference type="NCBI Taxonomy" id="33013"/>
    <lineage>
        <taxon>Bacteria</taxon>
        <taxon>Bacillati</taxon>
        <taxon>Actinomycetota</taxon>
        <taxon>Actinomycetes</taxon>
        <taxon>Micrococcales</taxon>
        <taxon>Microbacteriaceae</taxon>
        <taxon>Clavibacter</taxon>
    </lineage>
</organism>